<dbReference type="Pfam" id="PF00625">
    <property type="entry name" value="Guanylate_kin"/>
    <property type="match status" value="1"/>
</dbReference>
<comment type="similarity">
    <text evidence="1">Belongs to the calcium channel beta subunit family.</text>
</comment>
<dbReference type="InterPro" id="IPR008145">
    <property type="entry name" value="GK/Ca_channel_bsu"/>
</dbReference>
<feature type="compositionally biased region" description="Polar residues" evidence="5">
    <location>
        <begin position="137"/>
        <end position="155"/>
    </location>
</feature>
<reference evidence="8" key="3">
    <citation type="submission" date="2022-06" db="UniProtKB">
        <authorList>
            <consortium name="EnsemblMetazoa"/>
        </authorList>
    </citation>
    <scope>IDENTIFICATION</scope>
</reference>
<evidence type="ECO:0000256" key="3">
    <source>
        <dbReference type="ARBA" id="ARBA00022553"/>
    </source>
</evidence>
<keyword evidence="3" id="KW-0597">Phosphoprotein</keyword>
<evidence type="ECO:0000259" key="6">
    <source>
        <dbReference type="PROSITE" id="PS50002"/>
    </source>
</evidence>
<evidence type="ECO:0000256" key="5">
    <source>
        <dbReference type="SAM" id="MobiDB-lite"/>
    </source>
</evidence>
<evidence type="ECO:0000256" key="4">
    <source>
        <dbReference type="PROSITE-ProRule" id="PRU00192"/>
    </source>
</evidence>
<evidence type="ECO:0000256" key="2">
    <source>
        <dbReference type="ARBA" id="ARBA00022443"/>
    </source>
</evidence>
<dbReference type="SUPFAM" id="SSF52540">
    <property type="entry name" value="P-loop containing nucleoside triphosphate hydrolases"/>
    <property type="match status" value="1"/>
</dbReference>
<dbReference type="OrthoDB" id="5962384at2759"/>
<evidence type="ECO:0000256" key="1">
    <source>
        <dbReference type="ARBA" id="ARBA00010836"/>
    </source>
</evidence>
<keyword evidence="2 4" id="KW-0728">SH3 domain</keyword>
<dbReference type="GO" id="GO:0005245">
    <property type="term" value="F:voltage-gated calcium channel activity"/>
    <property type="evidence" value="ECO:0007669"/>
    <property type="project" value="InterPro"/>
</dbReference>
<accession>A0A834VAX6</accession>
<proteinExistence type="inferred from homology"/>
<evidence type="ECO:0000313" key="9">
    <source>
        <dbReference type="Proteomes" id="UP000070412"/>
    </source>
</evidence>
<feature type="compositionally biased region" description="Low complexity" evidence="5">
    <location>
        <begin position="1"/>
        <end position="13"/>
    </location>
</feature>
<dbReference type="PANTHER" id="PTHR11824">
    <property type="entry name" value="VOLTAGE-DEPENDENT CALCIUM CHANNEL BETA SUBUNIT"/>
    <property type="match status" value="1"/>
</dbReference>
<dbReference type="Gene3D" id="2.30.30.40">
    <property type="entry name" value="SH3 Domains"/>
    <property type="match status" value="1"/>
</dbReference>
<name>A0A834VAX6_SARSC</name>
<dbReference type="InterPro" id="IPR001452">
    <property type="entry name" value="SH3_domain"/>
</dbReference>
<protein>
    <submittedName>
        <fullName evidence="7">Voltage-dependent L-type calcium channel subunit beta-2</fullName>
    </submittedName>
</protein>
<organism evidence="7">
    <name type="scientific">Sarcoptes scabiei</name>
    <name type="common">Itch mite</name>
    <name type="synonym">Acarus scabiei</name>
    <dbReference type="NCBI Taxonomy" id="52283"/>
    <lineage>
        <taxon>Eukaryota</taxon>
        <taxon>Metazoa</taxon>
        <taxon>Ecdysozoa</taxon>
        <taxon>Arthropoda</taxon>
        <taxon>Chelicerata</taxon>
        <taxon>Arachnida</taxon>
        <taxon>Acari</taxon>
        <taxon>Acariformes</taxon>
        <taxon>Sarcoptiformes</taxon>
        <taxon>Astigmata</taxon>
        <taxon>Psoroptidia</taxon>
        <taxon>Sarcoptoidea</taxon>
        <taxon>Sarcoptidae</taxon>
        <taxon>Sarcoptinae</taxon>
        <taxon>Sarcoptes</taxon>
    </lineage>
</organism>
<dbReference type="Proteomes" id="UP000070412">
    <property type="component" value="Unassembled WGS sequence"/>
</dbReference>
<feature type="domain" description="SH3" evidence="6">
    <location>
        <begin position="39"/>
        <end position="108"/>
    </location>
</feature>
<reference evidence="9" key="1">
    <citation type="journal article" date="2020" name="PLoS Negl. Trop. Dis.">
        <title>High-quality nuclear genome for Sarcoptes scabiei-A critical resource for a neglected parasite.</title>
        <authorList>
            <person name="Korhonen P.K."/>
            <person name="Gasser R.B."/>
            <person name="Ma G."/>
            <person name="Wang T."/>
            <person name="Stroehlein A.J."/>
            <person name="Young N.D."/>
            <person name="Ang C.S."/>
            <person name="Fernando D.D."/>
            <person name="Lu H.C."/>
            <person name="Taylor S."/>
            <person name="Reynolds S.L."/>
            <person name="Mofiz E."/>
            <person name="Najaraj S.H."/>
            <person name="Gowda H."/>
            <person name="Madugundu A."/>
            <person name="Renuse S."/>
            <person name="Holt D."/>
            <person name="Pandey A."/>
            <person name="Papenfuss A.T."/>
            <person name="Fischer K."/>
        </authorList>
    </citation>
    <scope>NUCLEOTIDE SEQUENCE [LARGE SCALE GENOMIC DNA]</scope>
</reference>
<dbReference type="SUPFAM" id="SSF50044">
    <property type="entry name" value="SH3-domain"/>
    <property type="match status" value="1"/>
</dbReference>
<dbReference type="AlphaFoldDB" id="A0A834VAX6"/>
<dbReference type="PROSITE" id="PS50002">
    <property type="entry name" value="SH3"/>
    <property type="match status" value="1"/>
</dbReference>
<dbReference type="CDD" id="cd11863">
    <property type="entry name" value="SH3_CACNB"/>
    <property type="match status" value="1"/>
</dbReference>
<evidence type="ECO:0000313" key="8">
    <source>
        <dbReference type="EnsemblMetazoa" id="KAF7490782.1"/>
    </source>
</evidence>
<keyword evidence="9" id="KW-1185">Reference proteome</keyword>
<dbReference type="InterPro" id="IPR036028">
    <property type="entry name" value="SH3-like_dom_sf"/>
</dbReference>
<dbReference type="Gene3D" id="3.40.50.300">
    <property type="entry name" value="P-loop containing nucleotide triphosphate hydrolases"/>
    <property type="match status" value="1"/>
</dbReference>
<reference evidence="7" key="2">
    <citation type="submission" date="2020-01" db="EMBL/GenBank/DDBJ databases">
        <authorList>
            <person name="Korhonen P.K.K."/>
            <person name="Guangxu M.G."/>
            <person name="Wang T.W."/>
            <person name="Stroehlein A.J.S."/>
            <person name="Young N.D."/>
            <person name="Ang C.-S.A."/>
            <person name="Fernando D.W.F."/>
            <person name="Lu H.L."/>
            <person name="Taylor S.T."/>
            <person name="Ehtesham M.E.M."/>
            <person name="Najaraj S.H.N."/>
            <person name="Harsha G.H.G."/>
            <person name="Madugundu A.M."/>
            <person name="Renuse S.R."/>
            <person name="Holt D.H."/>
            <person name="Pandey A.P."/>
            <person name="Papenfuss A.P."/>
            <person name="Gasser R.B.G."/>
            <person name="Fischer K.F."/>
        </authorList>
    </citation>
    <scope>NUCLEOTIDE SEQUENCE</scope>
    <source>
        <strain evidence="7">SSS_KF_BRIS2020</strain>
    </source>
</reference>
<feature type="region of interest" description="Disordered" evidence="5">
    <location>
        <begin position="137"/>
        <end position="158"/>
    </location>
</feature>
<sequence>MKLDPNFQNNNFDSQDDREAQARNERLALIQLENAKTKPVAFAVRTNISYDGSIDDDSPVHGCAISFSIKDFLHIKEKFNNDWWIGRLVKENCDIGFIPSPAKLEVLRLQNSQTSNRAKNYTKTIAGTNFVNSMINTNNHSKSNLSDSNASNSENNLDDNDIQIKHLKSPMSTPTVKEKKKPFFKKSEHVPPYDVVPSMRPVVLVGPSLKGYEVTDMMQKALFDFLKHRFESRIIITHVMVDISIAKRSALGNNKKNLLEYGKVENRATLAQVQGEIERIFELARRMQLVVLDCDTINHPTQLAKTSLAPIFVYVKVSSPKVLQRLIKSRGKGQSKNLNVQMVAAEKLAQCPKEMFDLVLDENHLEEACQHLANYLETYWKETHPIYETSLLPNTNPNIQLPLFSPSSMSSFDPNNYFTIPISINSYGPSVDPMDAHYNSENGATISPFTSSESPYFDSRLSNYSPMNDTKHIAHPQNNPGYSWIMANDNNNYLDNKNNNSIMDFNSLQYKLVNDKLS</sequence>
<dbReference type="EnsemblMetazoa" id="SSS_2321s_mrna">
    <property type="protein sequence ID" value="KAF7490782.1"/>
    <property type="gene ID" value="SSS_2321"/>
</dbReference>
<dbReference type="InterPro" id="IPR027417">
    <property type="entry name" value="P-loop_NTPase"/>
</dbReference>
<evidence type="ECO:0000313" key="7">
    <source>
        <dbReference type="EMBL" id="KAF7490782.1"/>
    </source>
</evidence>
<dbReference type="PRINTS" id="PR01626">
    <property type="entry name" value="LCACHANNELB"/>
</dbReference>
<dbReference type="SMART" id="SM00072">
    <property type="entry name" value="GuKc"/>
    <property type="match status" value="1"/>
</dbReference>
<gene>
    <name evidence="7" type="ORF">SSS_2321</name>
</gene>
<feature type="region of interest" description="Disordered" evidence="5">
    <location>
        <begin position="1"/>
        <end position="20"/>
    </location>
</feature>
<dbReference type="EMBL" id="WVUK01000062">
    <property type="protein sequence ID" value="KAF7490782.1"/>
    <property type="molecule type" value="Genomic_DNA"/>
</dbReference>
<dbReference type="GO" id="GO:0005891">
    <property type="term" value="C:voltage-gated calcium channel complex"/>
    <property type="evidence" value="ECO:0007669"/>
    <property type="project" value="InterPro"/>
</dbReference>
<dbReference type="InterPro" id="IPR000584">
    <property type="entry name" value="VDCC_L_bsu"/>
</dbReference>